<dbReference type="RefSeq" id="WP_379186151.1">
    <property type="nucleotide sequence ID" value="NZ_JBHSOW010000005.1"/>
</dbReference>
<feature type="domain" description="Phosphodiester glycosidase" evidence="1">
    <location>
        <begin position="248"/>
        <end position="422"/>
    </location>
</feature>
<proteinExistence type="predicted"/>
<comment type="caution">
    <text evidence="2">The sequence shown here is derived from an EMBL/GenBank/DDBJ whole genome shotgun (WGS) entry which is preliminary data.</text>
</comment>
<keyword evidence="3" id="KW-1185">Reference proteome</keyword>
<evidence type="ECO:0000259" key="1">
    <source>
        <dbReference type="Pfam" id="PF09992"/>
    </source>
</evidence>
<dbReference type="Pfam" id="PF09992">
    <property type="entry name" value="NAGPA"/>
    <property type="match status" value="1"/>
</dbReference>
<dbReference type="PANTHER" id="PTHR40446:SF2">
    <property type="entry name" value="N-ACETYLGLUCOSAMINE-1-PHOSPHODIESTER ALPHA-N-ACETYLGLUCOSAMINIDASE"/>
    <property type="match status" value="1"/>
</dbReference>
<dbReference type="PANTHER" id="PTHR40446">
    <property type="entry name" value="N-ACETYLGLUCOSAMINE-1-PHOSPHODIESTER ALPHA-N-ACETYLGLUCOSAMINIDASE"/>
    <property type="match status" value="1"/>
</dbReference>
<reference evidence="3" key="1">
    <citation type="journal article" date="2019" name="Int. J. Syst. Evol. Microbiol.">
        <title>The Global Catalogue of Microorganisms (GCM) 10K type strain sequencing project: providing services to taxonomists for standard genome sequencing and annotation.</title>
        <authorList>
            <consortium name="The Broad Institute Genomics Platform"/>
            <consortium name="The Broad Institute Genome Sequencing Center for Infectious Disease"/>
            <person name="Wu L."/>
            <person name="Ma J."/>
        </authorList>
    </citation>
    <scope>NUCLEOTIDE SEQUENCE [LARGE SCALE GENOMIC DNA]</scope>
    <source>
        <strain evidence="3">CGMCC 1.3240</strain>
    </source>
</reference>
<sequence>MKNAKTTTGKRTLALIAMGTLLLSVYGGVQGVLVPQATTAYAAVSSEDGTVQFTGTEQVAPGVTYRSFRVITSHGSAAGHLVDADLNNPKVELDLLHPDVVAQREPVSQMADEQHAVAGVNGDFFNISETHEGVAPTNSSVGPEIADGESLKAAVPNGQRFGPGLPAGTSTQDVFGLGVDGRARVSSLTLKGQVRTKNGLFDLDGLNQYALPVNGVGVYTHDWGATSRVRPTCGTDTNRNALCSTDTLEITVQNGIVTSINSQPGAGVIPDDTIVLVGREGGVDELSGFKLGDRVKVDYRLVTKDAPRFEFAVGGFPILRDGQPLNSLDDTTLAPRTSAGVSEDGRHVYLAVLDGRAAASVGMSVSELAQLMWSFGAHDAVNLDGGGSSTLAALQPGEQKVTVKNTPSDGSERSVANGIGVFVRH</sequence>
<gene>
    <name evidence="2" type="ORF">ACFPYJ_00940</name>
</gene>
<dbReference type="InterPro" id="IPR018711">
    <property type="entry name" value="NAGPA"/>
</dbReference>
<dbReference type="EMBL" id="JBHSOW010000005">
    <property type="protein sequence ID" value="MFC5647701.1"/>
    <property type="molecule type" value="Genomic_DNA"/>
</dbReference>
<keyword evidence="2" id="KW-0378">Hydrolase</keyword>
<keyword evidence="2" id="KW-0326">Glycosidase</keyword>
<name>A0ABW0VUE3_9BACL</name>
<organism evidence="2 3">
    <name type="scientific">Paenibacillus solisilvae</name>
    <dbReference type="NCBI Taxonomy" id="2486751"/>
    <lineage>
        <taxon>Bacteria</taxon>
        <taxon>Bacillati</taxon>
        <taxon>Bacillota</taxon>
        <taxon>Bacilli</taxon>
        <taxon>Bacillales</taxon>
        <taxon>Paenibacillaceae</taxon>
        <taxon>Paenibacillus</taxon>
    </lineage>
</organism>
<evidence type="ECO:0000313" key="3">
    <source>
        <dbReference type="Proteomes" id="UP001596047"/>
    </source>
</evidence>
<protein>
    <submittedName>
        <fullName evidence="2">Phosphodiester glycosidase family protein</fullName>
    </submittedName>
</protein>
<accession>A0ABW0VUE3</accession>
<evidence type="ECO:0000313" key="2">
    <source>
        <dbReference type="EMBL" id="MFC5647701.1"/>
    </source>
</evidence>
<dbReference type="GO" id="GO:0016798">
    <property type="term" value="F:hydrolase activity, acting on glycosyl bonds"/>
    <property type="evidence" value="ECO:0007669"/>
    <property type="project" value="UniProtKB-KW"/>
</dbReference>
<dbReference type="Proteomes" id="UP001596047">
    <property type="component" value="Unassembled WGS sequence"/>
</dbReference>